<reference evidence="1" key="1">
    <citation type="journal article" date="2019" name="Sci. Rep.">
        <title>Draft genome of Tanacetum cinerariifolium, the natural source of mosquito coil.</title>
        <authorList>
            <person name="Yamashiro T."/>
            <person name="Shiraishi A."/>
            <person name="Satake H."/>
            <person name="Nakayama K."/>
        </authorList>
    </citation>
    <scope>NUCLEOTIDE SEQUENCE</scope>
</reference>
<evidence type="ECO:0000313" key="1">
    <source>
        <dbReference type="EMBL" id="GFD52644.1"/>
    </source>
</evidence>
<name>A0A699X7H9_TANCI</name>
<accession>A0A699X7H9</accession>
<gene>
    <name evidence="1" type="ORF">Tci_924613</name>
</gene>
<protein>
    <submittedName>
        <fullName evidence="1">Uncharacterized protein</fullName>
    </submittedName>
</protein>
<organism evidence="1">
    <name type="scientific">Tanacetum cinerariifolium</name>
    <name type="common">Dalmatian daisy</name>
    <name type="synonym">Chrysanthemum cinerariifolium</name>
    <dbReference type="NCBI Taxonomy" id="118510"/>
    <lineage>
        <taxon>Eukaryota</taxon>
        <taxon>Viridiplantae</taxon>
        <taxon>Streptophyta</taxon>
        <taxon>Embryophyta</taxon>
        <taxon>Tracheophyta</taxon>
        <taxon>Spermatophyta</taxon>
        <taxon>Magnoliopsida</taxon>
        <taxon>eudicotyledons</taxon>
        <taxon>Gunneridae</taxon>
        <taxon>Pentapetalae</taxon>
        <taxon>asterids</taxon>
        <taxon>campanulids</taxon>
        <taxon>Asterales</taxon>
        <taxon>Asteraceae</taxon>
        <taxon>Asteroideae</taxon>
        <taxon>Anthemideae</taxon>
        <taxon>Anthemidinae</taxon>
        <taxon>Tanacetum</taxon>
    </lineage>
</organism>
<comment type="caution">
    <text evidence="1">The sequence shown here is derived from an EMBL/GenBank/DDBJ whole genome shotgun (WGS) entry which is preliminary data.</text>
</comment>
<feature type="non-terminal residue" evidence="1">
    <location>
        <position position="1"/>
    </location>
</feature>
<feature type="non-terminal residue" evidence="1">
    <location>
        <position position="107"/>
    </location>
</feature>
<dbReference type="AlphaFoldDB" id="A0A699X7H9"/>
<dbReference type="EMBL" id="BKCJ011784709">
    <property type="protein sequence ID" value="GFD52644.1"/>
    <property type="molecule type" value="Genomic_DNA"/>
</dbReference>
<proteinExistence type="predicted"/>
<sequence>EGVAAVFEGRQHVEYFVRPARDEGHAVLGAHVERGGAVAGEVEEVQAGLRGHVGAVGGPFLSQGAVVAGAVPELAVGENHDFIDYLAALAQVLNDEVAVGRIAYFAL</sequence>